<proteinExistence type="inferred from homology"/>
<gene>
    <name evidence="15" type="ORF">NVV95_09585</name>
</gene>
<keyword evidence="3 11" id="KW-0378">Hydrolase</keyword>
<evidence type="ECO:0000256" key="4">
    <source>
        <dbReference type="ARBA" id="ARBA00022806"/>
    </source>
</evidence>
<dbReference type="InterPro" id="IPR014016">
    <property type="entry name" value="UvrD-like_ATP-bd"/>
</dbReference>
<evidence type="ECO:0000256" key="11">
    <source>
        <dbReference type="PROSITE-ProRule" id="PRU00560"/>
    </source>
</evidence>
<feature type="region of interest" description="Disordered" evidence="12">
    <location>
        <begin position="1"/>
        <end position="27"/>
    </location>
</feature>
<sequence>MSDTTTPRLQPVVVDPSSSSSTGEDDELLAGLNPEQREAVVYRGQALLIVAGAGSGKTRVLTHRIAGLIKSAEAWPSQILAITFTNKAAAEMRERVGHLLGQVAEGMWISTFHSACVRILRREAENFGFTKSFTIYDSADSRALVKRIIKDLQADTFGFTVSQVTAKISKLKNELADADSYARQANFNDPQEAMFVECFRAYSRALREANAFDFDDLISQTVFLFRAFPQVAEKYQRRFRHILVDEYQDTNHAQYSLIRELTKAPESNELSGLASFGGGGASLTVVGDSDQSIYAFRGADIRNIVEFERDFPGARVVLLEQNYRSTQNILSAANAVISNNFDRKDKKLWTAVGDGEKIVGFTGYSGHDEAQFVADEIAKLHEGGMAYNQIAVFYRTNSQTRALEEIFIRSALPYRVLGGTKFYERAEIKDAMAYLSAVANPFDGLALRRILNTPKRGIGPATETALAAFAERNEISYREAMRRAKELSLGPKVTGAILQLAGLLDDASELVDPARVGGEAPVSEVLQLLMEKSAYVATLRASRDPQDEARAENVEELLAVTKEFNRNNPDGTLLDFLTEVSLVAAVDDLDDSSGTVSLMTLHTAKGLEYDAVFLTGVEEDLLPHRMSAGEPGGPAEERRLFYVGITRARKRLFISLAMTRAQFGETAVAMPSRYLQEIPAELVEWIQSPGMASRGGSDSRALGGGRGGGYGSRFGAGSGSGSASVSSGGSGSPRFGAAGGYGLPPGPPRPKTEWANRVTGQVRDNGDLTLVPGDRIKHADFGEGRVNQVTGEGAKRVAHVNFEAVGAKKLLIKIAPIEKL</sequence>
<evidence type="ECO:0000259" key="13">
    <source>
        <dbReference type="PROSITE" id="PS51198"/>
    </source>
</evidence>
<comment type="similarity">
    <text evidence="1">Belongs to the helicase family. UvrD subfamily.</text>
</comment>
<evidence type="ECO:0000256" key="3">
    <source>
        <dbReference type="ARBA" id="ARBA00022801"/>
    </source>
</evidence>
<feature type="domain" description="UvrD-like helicase C-terminal" evidence="14">
    <location>
        <begin position="327"/>
        <end position="606"/>
    </location>
</feature>
<evidence type="ECO:0000256" key="2">
    <source>
        <dbReference type="ARBA" id="ARBA00022741"/>
    </source>
</evidence>
<dbReference type="SUPFAM" id="SSF52540">
    <property type="entry name" value="P-loop containing nucleoside triphosphate hydrolases"/>
    <property type="match status" value="1"/>
</dbReference>
<evidence type="ECO:0000256" key="6">
    <source>
        <dbReference type="ARBA" id="ARBA00023125"/>
    </source>
</evidence>
<dbReference type="Pfam" id="PF00580">
    <property type="entry name" value="UvrD-helicase"/>
    <property type="match status" value="1"/>
</dbReference>
<evidence type="ECO:0000256" key="9">
    <source>
        <dbReference type="ARBA" id="ARBA00034808"/>
    </source>
</evidence>
<name>A0ABT2GFD1_9MICO</name>
<keyword evidence="5 11" id="KW-0067">ATP-binding</keyword>
<dbReference type="Pfam" id="PF21196">
    <property type="entry name" value="PcrA_UvrD_tudor"/>
    <property type="match status" value="1"/>
</dbReference>
<keyword evidence="7" id="KW-0413">Isomerase</keyword>
<keyword evidence="4 11" id="KW-0347">Helicase</keyword>
<evidence type="ECO:0000313" key="15">
    <source>
        <dbReference type="EMBL" id="MCS5714801.1"/>
    </source>
</evidence>
<dbReference type="PROSITE" id="PS51198">
    <property type="entry name" value="UVRD_HELICASE_ATP_BIND"/>
    <property type="match status" value="1"/>
</dbReference>
<protein>
    <recommendedName>
        <fullName evidence="9">DNA 3'-5' helicase</fullName>
        <ecNumber evidence="9">5.6.2.4</ecNumber>
    </recommendedName>
</protein>
<dbReference type="CDD" id="cd17932">
    <property type="entry name" value="DEXQc_UvrD"/>
    <property type="match status" value="1"/>
</dbReference>
<dbReference type="Pfam" id="PF13361">
    <property type="entry name" value="UvrD_C"/>
    <property type="match status" value="1"/>
</dbReference>
<feature type="domain" description="UvrD-like helicase ATP-binding" evidence="13">
    <location>
        <begin position="30"/>
        <end position="326"/>
    </location>
</feature>
<accession>A0ABT2GFD1</accession>
<dbReference type="Proteomes" id="UP001165580">
    <property type="component" value="Unassembled WGS sequence"/>
</dbReference>
<evidence type="ECO:0000256" key="5">
    <source>
        <dbReference type="ARBA" id="ARBA00022840"/>
    </source>
</evidence>
<evidence type="ECO:0000256" key="8">
    <source>
        <dbReference type="ARBA" id="ARBA00034617"/>
    </source>
</evidence>
<evidence type="ECO:0000259" key="14">
    <source>
        <dbReference type="PROSITE" id="PS51217"/>
    </source>
</evidence>
<reference evidence="15" key="1">
    <citation type="submission" date="2022-08" db="EMBL/GenBank/DDBJ databases">
        <authorList>
            <person name="Deng Y."/>
            <person name="Han X.-F."/>
            <person name="Zhang Y.-Q."/>
        </authorList>
    </citation>
    <scope>NUCLEOTIDE SEQUENCE</scope>
    <source>
        <strain evidence="15">CPCC 205716</strain>
    </source>
</reference>
<dbReference type="EC" id="5.6.2.4" evidence="9"/>
<evidence type="ECO:0000256" key="10">
    <source>
        <dbReference type="ARBA" id="ARBA00048988"/>
    </source>
</evidence>
<dbReference type="InterPro" id="IPR013986">
    <property type="entry name" value="DExx_box_DNA_helicase_dom_sf"/>
</dbReference>
<feature type="binding site" evidence="11">
    <location>
        <begin position="51"/>
        <end position="58"/>
    </location>
    <ligand>
        <name>ATP</name>
        <dbReference type="ChEBI" id="CHEBI:30616"/>
    </ligand>
</feature>
<dbReference type="Gene3D" id="1.10.486.10">
    <property type="entry name" value="PCRA, domain 4"/>
    <property type="match status" value="1"/>
</dbReference>
<feature type="region of interest" description="Disordered" evidence="12">
    <location>
        <begin position="716"/>
        <end position="752"/>
    </location>
</feature>
<evidence type="ECO:0000256" key="7">
    <source>
        <dbReference type="ARBA" id="ARBA00023235"/>
    </source>
</evidence>
<keyword evidence="16" id="KW-1185">Reference proteome</keyword>
<comment type="catalytic activity">
    <reaction evidence="10">
        <text>ATP + H2O = ADP + phosphate + H(+)</text>
        <dbReference type="Rhea" id="RHEA:13065"/>
        <dbReference type="ChEBI" id="CHEBI:15377"/>
        <dbReference type="ChEBI" id="CHEBI:15378"/>
        <dbReference type="ChEBI" id="CHEBI:30616"/>
        <dbReference type="ChEBI" id="CHEBI:43474"/>
        <dbReference type="ChEBI" id="CHEBI:456216"/>
        <dbReference type="EC" id="5.6.2.4"/>
    </reaction>
</comment>
<keyword evidence="2 11" id="KW-0547">Nucleotide-binding</keyword>
<dbReference type="InterPro" id="IPR027417">
    <property type="entry name" value="P-loop_NTPase"/>
</dbReference>
<dbReference type="PANTHER" id="PTHR11070:SF2">
    <property type="entry name" value="ATP-DEPENDENT DNA HELICASE SRS2"/>
    <property type="match status" value="1"/>
</dbReference>
<dbReference type="RefSeq" id="WP_259486312.1">
    <property type="nucleotide sequence ID" value="NZ_JANTEZ010000003.1"/>
</dbReference>
<evidence type="ECO:0000256" key="1">
    <source>
        <dbReference type="ARBA" id="ARBA00009922"/>
    </source>
</evidence>
<dbReference type="PANTHER" id="PTHR11070">
    <property type="entry name" value="UVRD / RECB / PCRA DNA HELICASE FAMILY MEMBER"/>
    <property type="match status" value="1"/>
</dbReference>
<evidence type="ECO:0000313" key="16">
    <source>
        <dbReference type="Proteomes" id="UP001165580"/>
    </source>
</evidence>
<comment type="catalytic activity">
    <reaction evidence="8">
        <text>Couples ATP hydrolysis with the unwinding of duplex DNA by translocating in the 3'-5' direction.</text>
        <dbReference type="EC" id="5.6.2.4"/>
    </reaction>
</comment>
<dbReference type="CDD" id="cd18807">
    <property type="entry name" value="SF1_C_UvrD"/>
    <property type="match status" value="1"/>
</dbReference>
<keyword evidence="6" id="KW-0238">DNA-binding</keyword>
<organism evidence="15 16">
    <name type="scientific">Herbiconiux gentiana</name>
    <dbReference type="NCBI Taxonomy" id="2970912"/>
    <lineage>
        <taxon>Bacteria</taxon>
        <taxon>Bacillati</taxon>
        <taxon>Actinomycetota</taxon>
        <taxon>Actinomycetes</taxon>
        <taxon>Micrococcales</taxon>
        <taxon>Microbacteriaceae</taxon>
        <taxon>Herbiconiux</taxon>
    </lineage>
</organism>
<dbReference type="Gene3D" id="1.10.10.160">
    <property type="match status" value="1"/>
</dbReference>
<feature type="compositionally biased region" description="Low complexity" evidence="12">
    <location>
        <begin position="721"/>
        <end position="736"/>
    </location>
</feature>
<dbReference type="PROSITE" id="PS51217">
    <property type="entry name" value="UVRD_HELICASE_CTER"/>
    <property type="match status" value="1"/>
</dbReference>
<dbReference type="InterPro" id="IPR000212">
    <property type="entry name" value="DNA_helicase_UvrD/REP"/>
</dbReference>
<dbReference type="EMBL" id="JANTEZ010000003">
    <property type="protein sequence ID" value="MCS5714801.1"/>
    <property type="molecule type" value="Genomic_DNA"/>
</dbReference>
<comment type="caution">
    <text evidence="15">The sequence shown here is derived from an EMBL/GenBank/DDBJ whole genome shotgun (WGS) entry which is preliminary data.</text>
</comment>
<dbReference type="InterPro" id="IPR014017">
    <property type="entry name" value="DNA_helicase_UvrD-like_C"/>
</dbReference>
<evidence type="ECO:0000256" key="12">
    <source>
        <dbReference type="SAM" id="MobiDB-lite"/>
    </source>
</evidence>
<dbReference type="Gene3D" id="3.40.50.300">
    <property type="entry name" value="P-loop containing nucleotide triphosphate hydrolases"/>
    <property type="match status" value="2"/>
</dbReference>